<feature type="compositionally biased region" description="Basic and acidic residues" evidence="1">
    <location>
        <begin position="1"/>
        <end position="17"/>
    </location>
</feature>
<proteinExistence type="predicted"/>
<dbReference type="Proteomes" id="UP001283361">
    <property type="component" value="Unassembled WGS sequence"/>
</dbReference>
<dbReference type="AlphaFoldDB" id="A0AAE1BA95"/>
<name>A0AAE1BA95_9GAST</name>
<dbReference type="EMBL" id="JAWDGP010000307">
    <property type="protein sequence ID" value="KAK3801507.1"/>
    <property type="molecule type" value="Genomic_DNA"/>
</dbReference>
<keyword evidence="3" id="KW-1185">Reference proteome</keyword>
<evidence type="ECO:0000313" key="2">
    <source>
        <dbReference type="EMBL" id="KAK3801507.1"/>
    </source>
</evidence>
<protein>
    <submittedName>
        <fullName evidence="2">Uncharacterized protein</fullName>
    </submittedName>
</protein>
<organism evidence="2 3">
    <name type="scientific">Elysia crispata</name>
    <name type="common">lettuce slug</name>
    <dbReference type="NCBI Taxonomy" id="231223"/>
    <lineage>
        <taxon>Eukaryota</taxon>
        <taxon>Metazoa</taxon>
        <taxon>Spiralia</taxon>
        <taxon>Lophotrochozoa</taxon>
        <taxon>Mollusca</taxon>
        <taxon>Gastropoda</taxon>
        <taxon>Heterobranchia</taxon>
        <taxon>Euthyneura</taxon>
        <taxon>Panpulmonata</taxon>
        <taxon>Sacoglossa</taxon>
        <taxon>Placobranchoidea</taxon>
        <taxon>Plakobranchidae</taxon>
        <taxon>Elysia</taxon>
    </lineage>
</organism>
<evidence type="ECO:0000313" key="3">
    <source>
        <dbReference type="Proteomes" id="UP001283361"/>
    </source>
</evidence>
<comment type="caution">
    <text evidence="2">The sequence shown here is derived from an EMBL/GenBank/DDBJ whole genome shotgun (WGS) entry which is preliminary data.</text>
</comment>
<feature type="region of interest" description="Disordered" evidence="1">
    <location>
        <begin position="1"/>
        <end position="42"/>
    </location>
</feature>
<accession>A0AAE1BA95</accession>
<sequence length="129" mass="14327">MSEHRQAENDRSLEERTNRKRTSLAHRENPIPGGAVYVPAPPPTVPTVQDECQSLAAWDTGVLPTSAAAWNACHRGQHLNPYALSLRISGAHFIGNPRDTYKIGWLFILCGGAAEIQQTTFYWLMLRSA</sequence>
<gene>
    <name evidence="2" type="ORF">RRG08_020965</name>
</gene>
<evidence type="ECO:0000256" key="1">
    <source>
        <dbReference type="SAM" id="MobiDB-lite"/>
    </source>
</evidence>
<reference evidence="2" key="1">
    <citation type="journal article" date="2023" name="G3 (Bethesda)">
        <title>A reference genome for the long-term kleptoplast-retaining sea slug Elysia crispata morphotype clarki.</title>
        <authorList>
            <person name="Eastman K.E."/>
            <person name="Pendleton A.L."/>
            <person name="Shaikh M.A."/>
            <person name="Suttiyut T."/>
            <person name="Ogas R."/>
            <person name="Tomko P."/>
            <person name="Gavelis G."/>
            <person name="Widhalm J.R."/>
            <person name="Wisecaver J.H."/>
        </authorList>
    </citation>
    <scope>NUCLEOTIDE SEQUENCE</scope>
    <source>
        <strain evidence="2">ECLA1</strain>
    </source>
</reference>